<protein>
    <recommendedName>
        <fullName evidence="1">uroporphyrinogen-III C-methyltransferase</fullName>
        <ecNumber evidence="1">2.1.1.107</ecNumber>
    </recommendedName>
</protein>
<evidence type="ECO:0000256" key="1">
    <source>
        <dbReference type="ARBA" id="ARBA00012162"/>
    </source>
</evidence>
<dbReference type="InterPro" id="IPR035996">
    <property type="entry name" value="4pyrrol_Methylase_sf"/>
</dbReference>
<dbReference type="Pfam" id="PF00590">
    <property type="entry name" value="TP_methylase"/>
    <property type="match status" value="1"/>
</dbReference>
<sequence>MTGRVVLVGGGPGADDLITVRGLDRLLAADVVVVDRLAPTGLLDRLGPDVEVVDAARTPTRRTLTHDEIVALLVDRARAGKLVVRLKGGDPFVLAHGAQEVAACAAAGVEVEVVPGVSSATGAPVLAGVPLTAVDGATGFTVVSGHADPEDPANPLDWSALARGGTTLVVLMGMKQLPAITARLLAEGVPADAVASCVADASLPTQRSVRGTLRDFAQTVADAGLRNPAVVVIETGARHPARRTLVLGGSRSGKSGYAESLLAGRPDVTYVATAADRPGDAEWDERIARHRQRRPAAWTTLETGDLVAALRGARGALLVDSVTTWLARAMDDCGYWTDDDRSAPTAEQALADRVDALVAAWRDCPGTVVAVSDEVGSGVVPATHAGRAFRDALGELNQRLAAAADEVQLVTAGIARRLR</sequence>
<keyword evidence="5" id="KW-0627">Porphyrin biosynthesis</keyword>
<evidence type="ECO:0000259" key="6">
    <source>
        <dbReference type="Pfam" id="PF00590"/>
    </source>
</evidence>
<keyword evidence="8" id="KW-1185">Reference proteome</keyword>
<gene>
    <name evidence="7" type="ORF">SAMN05443575_3318</name>
</gene>
<evidence type="ECO:0000256" key="5">
    <source>
        <dbReference type="ARBA" id="ARBA00023244"/>
    </source>
</evidence>
<dbReference type="FunFam" id="3.40.1010.10:FF:000001">
    <property type="entry name" value="Siroheme synthase"/>
    <property type="match status" value="1"/>
</dbReference>
<dbReference type="Gene3D" id="3.30.950.10">
    <property type="entry name" value="Methyltransferase, Cobalt-precorrin-4 Transmethylase, Domain 2"/>
    <property type="match status" value="1"/>
</dbReference>
<dbReference type="GO" id="GO:0009236">
    <property type="term" value="P:cobalamin biosynthetic process"/>
    <property type="evidence" value="ECO:0007669"/>
    <property type="project" value="UniProtKB-UniPathway"/>
</dbReference>
<dbReference type="Pfam" id="PF02283">
    <property type="entry name" value="CobU"/>
    <property type="match status" value="1"/>
</dbReference>
<dbReference type="PANTHER" id="PTHR45790:SF3">
    <property type="entry name" value="S-ADENOSYL-L-METHIONINE-DEPENDENT UROPORPHYRINOGEN III METHYLTRANSFERASE, CHLOROPLASTIC"/>
    <property type="match status" value="1"/>
</dbReference>
<dbReference type="OrthoDB" id="9815856at2"/>
<dbReference type="GO" id="GO:0004851">
    <property type="term" value="F:uroporphyrin-III C-methyltransferase activity"/>
    <property type="evidence" value="ECO:0007669"/>
    <property type="project" value="UniProtKB-EC"/>
</dbReference>
<name>A0A1M5Q7S3_9ACTN</name>
<dbReference type="AlphaFoldDB" id="A0A1M5Q7S3"/>
<dbReference type="CDD" id="cd00544">
    <property type="entry name" value="CobU"/>
    <property type="match status" value="1"/>
</dbReference>
<dbReference type="SUPFAM" id="SSF53790">
    <property type="entry name" value="Tetrapyrrole methylase"/>
    <property type="match status" value="1"/>
</dbReference>
<dbReference type="EMBL" id="FQVU01000004">
    <property type="protein sequence ID" value="SHH09956.1"/>
    <property type="molecule type" value="Genomic_DNA"/>
</dbReference>
<dbReference type="InterPro" id="IPR050161">
    <property type="entry name" value="Siro_Cobalamin_biosynth"/>
</dbReference>
<dbReference type="InterPro" id="IPR003203">
    <property type="entry name" value="CobU/CobP"/>
</dbReference>
<dbReference type="PANTHER" id="PTHR45790">
    <property type="entry name" value="SIROHEME SYNTHASE-RELATED"/>
    <property type="match status" value="1"/>
</dbReference>
<dbReference type="NCBIfam" id="TIGR01469">
    <property type="entry name" value="cobA_cysG_Cterm"/>
    <property type="match status" value="1"/>
</dbReference>
<dbReference type="EC" id="2.1.1.107" evidence="1"/>
<keyword evidence="3 7" id="KW-0808">Transferase</keyword>
<dbReference type="InterPro" id="IPR000878">
    <property type="entry name" value="4pyrrol_Mease"/>
</dbReference>
<organism evidence="7 8">
    <name type="scientific">Jatrophihabitans endophyticus</name>
    <dbReference type="NCBI Taxonomy" id="1206085"/>
    <lineage>
        <taxon>Bacteria</taxon>
        <taxon>Bacillati</taxon>
        <taxon>Actinomycetota</taxon>
        <taxon>Actinomycetes</taxon>
        <taxon>Jatrophihabitantales</taxon>
        <taxon>Jatrophihabitantaceae</taxon>
        <taxon>Jatrophihabitans</taxon>
    </lineage>
</organism>
<keyword evidence="4" id="KW-0949">S-adenosyl-L-methionine</keyword>
<dbReference type="NCBIfam" id="NF004790">
    <property type="entry name" value="PRK06136.1"/>
    <property type="match status" value="1"/>
</dbReference>
<dbReference type="UniPathway" id="UPA00148">
    <property type="reaction ID" value="UER00236"/>
</dbReference>
<evidence type="ECO:0000256" key="3">
    <source>
        <dbReference type="ARBA" id="ARBA00022679"/>
    </source>
</evidence>
<dbReference type="InterPro" id="IPR014776">
    <property type="entry name" value="4pyrrole_Mease_sub2"/>
</dbReference>
<dbReference type="InterPro" id="IPR027417">
    <property type="entry name" value="P-loop_NTPase"/>
</dbReference>
<dbReference type="Gene3D" id="3.40.50.300">
    <property type="entry name" value="P-loop containing nucleotide triphosphate hydrolases"/>
    <property type="match status" value="1"/>
</dbReference>
<dbReference type="GO" id="GO:0043752">
    <property type="term" value="F:adenosylcobinamide kinase activity"/>
    <property type="evidence" value="ECO:0007669"/>
    <property type="project" value="InterPro"/>
</dbReference>
<dbReference type="InterPro" id="IPR006366">
    <property type="entry name" value="CobA/CysG_C"/>
</dbReference>
<evidence type="ECO:0000256" key="4">
    <source>
        <dbReference type="ARBA" id="ARBA00022691"/>
    </source>
</evidence>
<keyword evidence="2" id="KW-0489">Methyltransferase</keyword>
<dbReference type="NCBIfam" id="NF004469">
    <property type="entry name" value="PRK05800.1"/>
    <property type="match status" value="1"/>
</dbReference>
<evidence type="ECO:0000313" key="7">
    <source>
        <dbReference type="EMBL" id="SHH09956.1"/>
    </source>
</evidence>
<dbReference type="GO" id="GO:0032259">
    <property type="term" value="P:methylation"/>
    <property type="evidence" value="ECO:0007669"/>
    <property type="project" value="UniProtKB-KW"/>
</dbReference>
<keyword evidence="7" id="KW-0548">Nucleotidyltransferase</keyword>
<evidence type="ECO:0000256" key="2">
    <source>
        <dbReference type="ARBA" id="ARBA00022603"/>
    </source>
</evidence>
<accession>A0A1M5Q7S3</accession>
<proteinExistence type="predicted"/>
<keyword evidence="7" id="KW-0418">Kinase</keyword>
<dbReference type="GO" id="GO:0019354">
    <property type="term" value="P:siroheme biosynthetic process"/>
    <property type="evidence" value="ECO:0007669"/>
    <property type="project" value="InterPro"/>
</dbReference>
<feature type="domain" description="Tetrapyrrole methylase" evidence="6">
    <location>
        <begin position="4"/>
        <end position="216"/>
    </location>
</feature>
<dbReference type="Gene3D" id="3.40.1010.10">
    <property type="entry name" value="Cobalt-precorrin-4 Transmethylase, Domain 1"/>
    <property type="match status" value="1"/>
</dbReference>
<dbReference type="SUPFAM" id="SSF52540">
    <property type="entry name" value="P-loop containing nucleoside triphosphate hydrolases"/>
    <property type="match status" value="1"/>
</dbReference>
<dbReference type="GO" id="GO:0000166">
    <property type="term" value="F:nucleotide binding"/>
    <property type="evidence" value="ECO:0007669"/>
    <property type="project" value="InterPro"/>
</dbReference>
<dbReference type="InterPro" id="IPR014777">
    <property type="entry name" value="4pyrrole_Mease_sub1"/>
</dbReference>
<reference evidence="8" key="1">
    <citation type="submission" date="2016-11" db="EMBL/GenBank/DDBJ databases">
        <authorList>
            <person name="Varghese N."/>
            <person name="Submissions S."/>
        </authorList>
    </citation>
    <scope>NUCLEOTIDE SEQUENCE [LARGE SCALE GENOMIC DNA]</scope>
    <source>
        <strain evidence="8">DSM 45627</strain>
    </source>
</reference>
<dbReference type="GO" id="GO:0016779">
    <property type="term" value="F:nucleotidyltransferase activity"/>
    <property type="evidence" value="ECO:0007669"/>
    <property type="project" value="UniProtKB-KW"/>
</dbReference>
<dbReference type="STRING" id="1206085.SAMN05443575_3318"/>
<dbReference type="RefSeq" id="WP_073391501.1">
    <property type="nucleotide sequence ID" value="NZ_FQVU01000004.1"/>
</dbReference>
<dbReference type="Proteomes" id="UP000186132">
    <property type="component" value="Unassembled WGS sequence"/>
</dbReference>
<evidence type="ECO:0000313" key="8">
    <source>
        <dbReference type="Proteomes" id="UP000186132"/>
    </source>
</evidence>